<protein>
    <submittedName>
        <fullName evidence="1">2801_t:CDS:1</fullName>
    </submittedName>
</protein>
<comment type="caution">
    <text evidence="1">The sequence shown here is derived from an EMBL/GenBank/DDBJ whole genome shotgun (WGS) entry which is preliminary data.</text>
</comment>
<feature type="non-terminal residue" evidence="1">
    <location>
        <position position="92"/>
    </location>
</feature>
<proteinExistence type="predicted"/>
<keyword evidence="2" id="KW-1185">Reference proteome</keyword>
<evidence type="ECO:0000313" key="2">
    <source>
        <dbReference type="Proteomes" id="UP000789508"/>
    </source>
</evidence>
<accession>A0A9N9NLT0</accession>
<organism evidence="1 2">
    <name type="scientific">Ambispora leptoticha</name>
    <dbReference type="NCBI Taxonomy" id="144679"/>
    <lineage>
        <taxon>Eukaryota</taxon>
        <taxon>Fungi</taxon>
        <taxon>Fungi incertae sedis</taxon>
        <taxon>Mucoromycota</taxon>
        <taxon>Glomeromycotina</taxon>
        <taxon>Glomeromycetes</taxon>
        <taxon>Archaeosporales</taxon>
        <taxon>Ambisporaceae</taxon>
        <taxon>Ambispora</taxon>
    </lineage>
</organism>
<sequence length="92" mass="10703">KSPEGTRICLTADGYVYRKETNSAKIDIFWRNCPSFLDTLNTAVNLNTNKMIERKRVRPQEGKPVEPRKKKMVLKGDVYKFCIENHVNSEEN</sequence>
<reference evidence="1" key="1">
    <citation type="submission" date="2021-06" db="EMBL/GenBank/DDBJ databases">
        <authorList>
            <person name="Kallberg Y."/>
            <person name="Tangrot J."/>
            <person name="Rosling A."/>
        </authorList>
    </citation>
    <scope>NUCLEOTIDE SEQUENCE</scope>
    <source>
        <strain evidence="1">FL130A</strain>
    </source>
</reference>
<name>A0A9N9NLT0_9GLOM</name>
<dbReference type="EMBL" id="CAJVPS010036136">
    <property type="protein sequence ID" value="CAG8742688.1"/>
    <property type="molecule type" value="Genomic_DNA"/>
</dbReference>
<evidence type="ECO:0000313" key="1">
    <source>
        <dbReference type="EMBL" id="CAG8742688.1"/>
    </source>
</evidence>
<gene>
    <name evidence="1" type="ORF">ALEPTO_LOCUS13013</name>
</gene>
<dbReference type="AlphaFoldDB" id="A0A9N9NLT0"/>
<dbReference type="Proteomes" id="UP000789508">
    <property type="component" value="Unassembled WGS sequence"/>
</dbReference>
<feature type="non-terminal residue" evidence="1">
    <location>
        <position position="1"/>
    </location>
</feature>